<protein>
    <submittedName>
        <fullName evidence="2">DUF58</fullName>
    </submittedName>
</protein>
<feature type="transmembrane region" description="Helical" evidence="1">
    <location>
        <begin position="35"/>
        <end position="53"/>
    </location>
</feature>
<keyword evidence="1" id="KW-0472">Membrane</keyword>
<keyword evidence="3" id="KW-1185">Reference proteome</keyword>
<accession>A0A975B3M5</accession>
<dbReference type="PANTHER" id="PTHR34351:SF1">
    <property type="entry name" value="SLR1927 PROTEIN"/>
    <property type="match status" value="1"/>
</dbReference>
<proteinExistence type="predicted"/>
<name>A0A975B3M5_9BACT</name>
<evidence type="ECO:0000256" key="1">
    <source>
        <dbReference type="SAM" id="Phobius"/>
    </source>
</evidence>
<dbReference type="Proteomes" id="UP000663720">
    <property type="component" value="Chromosome"/>
</dbReference>
<dbReference type="RefSeq" id="WP_207690060.1">
    <property type="nucleotide sequence ID" value="NZ_CP061799.1"/>
</dbReference>
<gene>
    <name evidence="2" type="ORF">dnl_03810</name>
</gene>
<organism evidence="2 3">
    <name type="scientific">Desulfonema limicola</name>
    <dbReference type="NCBI Taxonomy" id="45656"/>
    <lineage>
        <taxon>Bacteria</taxon>
        <taxon>Pseudomonadati</taxon>
        <taxon>Thermodesulfobacteriota</taxon>
        <taxon>Desulfobacteria</taxon>
        <taxon>Desulfobacterales</taxon>
        <taxon>Desulfococcaceae</taxon>
        <taxon>Desulfonema</taxon>
    </lineage>
</organism>
<dbReference type="AlphaFoldDB" id="A0A975B3M5"/>
<keyword evidence="1" id="KW-0812">Transmembrane</keyword>
<evidence type="ECO:0000313" key="2">
    <source>
        <dbReference type="EMBL" id="QTA78166.1"/>
    </source>
</evidence>
<dbReference type="EMBL" id="CP061799">
    <property type="protein sequence ID" value="QTA78166.1"/>
    <property type="molecule type" value="Genomic_DNA"/>
</dbReference>
<evidence type="ECO:0000313" key="3">
    <source>
        <dbReference type="Proteomes" id="UP000663720"/>
    </source>
</evidence>
<feature type="transmembrane region" description="Helical" evidence="1">
    <location>
        <begin position="59"/>
        <end position="77"/>
    </location>
</feature>
<sequence>MINKFLTKKIFKTPSQVALPYILTRKRIYIMPTRYGFLFLLVLSGMLMGSVNYENNVGFLLTFLLGGMAFISIFHTYKNMAGIQILSSGSTPAFAGEKTIFYFNVKPGYSASAAVVFHLETKDEILTDIFLNKDIKIEVSAKQRGILKPGLLKIYSSYPLGLFYAWSNLNLDLKAIVYPRPVSGPVLSSELGSSEDHDQGMSIISGTDDFEGLKIYQPGDSLQHISWKAYSKGQGLMTKSFIAQQGRSIFLDWDSLKEKDAEQKLSRLCDMVLKSDRLKINYGLKLPGKIIESGSGNAHKHNCLRELALFGIPKQEL</sequence>
<keyword evidence="1" id="KW-1133">Transmembrane helix</keyword>
<dbReference type="PANTHER" id="PTHR34351">
    <property type="entry name" value="SLR1927 PROTEIN-RELATED"/>
    <property type="match status" value="1"/>
</dbReference>
<dbReference type="KEGG" id="dli:dnl_03810"/>
<reference evidence="2" key="1">
    <citation type="journal article" date="2021" name="Microb. Physiol.">
        <title>Proteogenomic Insights into the Physiology of Marine, Sulfate-Reducing, Filamentous Desulfonema limicola and Desulfonema magnum.</title>
        <authorList>
            <person name="Schnaars V."/>
            <person name="Wohlbrand L."/>
            <person name="Scheve S."/>
            <person name="Hinrichs C."/>
            <person name="Reinhardt R."/>
            <person name="Rabus R."/>
        </authorList>
    </citation>
    <scope>NUCLEOTIDE SEQUENCE</scope>
    <source>
        <strain evidence="2">5ac10</strain>
    </source>
</reference>